<evidence type="ECO:0000313" key="4">
    <source>
        <dbReference type="EMBL" id="PKI36705.1"/>
    </source>
</evidence>
<dbReference type="Pfam" id="PF21467">
    <property type="entry name" value="BetaGal_gal-bd"/>
    <property type="match status" value="1"/>
</dbReference>
<comment type="caution">
    <text evidence="4">The sequence shown here is derived from an EMBL/GenBank/DDBJ whole genome shotgun (WGS) entry which is preliminary data.</text>
</comment>
<accession>A0A2I0HYD0</accession>
<dbReference type="SUPFAM" id="SSF49785">
    <property type="entry name" value="Galactose-binding domain-like"/>
    <property type="match status" value="1"/>
</dbReference>
<keyword evidence="5" id="KW-1185">Reference proteome</keyword>
<dbReference type="GO" id="GO:0004553">
    <property type="term" value="F:hydrolase activity, hydrolyzing O-glycosyl compounds"/>
    <property type="evidence" value="ECO:0007669"/>
    <property type="project" value="InterPro"/>
</dbReference>
<reference evidence="4 5" key="1">
    <citation type="submission" date="2017-11" db="EMBL/GenBank/DDBJ databases">
        <title>De-novo sequencing of pomegranate (Punica granatum L.) genome.</title>
        <authorList>
            <person name="Akparov Z."/>
            <person name="Amiraslanov A."/>
            <person name="Hajiyeva S."/>
            <person name="Abbasov M."/>
            <person name="Kaur K."/>
            <person name="Hamwieh A."/>
            <person name="Solovyev V."/>
            <person name="Salamov A."/>
            <person name="Braich B."/>
            <person name="Kosarev P."/>
            <person name="Mahmoud A."/>
            <person name="Hajiyev E."/>
            <person name="Babayeva S."/>
            <person name="Izzatullayeva V."/>
            <person name="Mammadov A."/>
            <person name="Mammadov A."/>
            <person name="Sharifova S."/>
            <person name="Ojaghi J."/>
            <person name="Eynullazada K."/>
            <person name="Bayramov B."/>
            <person name="Abdulazimova A."/>
            <person name="Shahmuradov I."/>
        </authorList>
    </citation>
    <scope>NUCLEOTIDE SEQUENCE [LARGE SCALE GENOMIC DNA]</scope>
    <source>
        <strain evidence="5">cv. AG2017</strain>
        <tissue evidence="4">Leaf</tissue>
    </source>
</reference>
<gene>
    <name evidence="4" type="ORF">CRG98_042910</name>
</gene>
<evidence type="ECO:0000256" key="2">
    <source>
        <dbReference type="ARBA" id="ARBA00023295"/>
    </source>
</evidence>
<dbReference type="STRING" id="22663.A0A2I0HYD0"/>
<dbReference type="InterPro" id="IPR048913">
    <property type="entry name" value="BetaGal_gal-bd"/>
</dbReference>
<feature type="domain" description="Beta-galactosidase galactose-binding" evidence="3">
    <location>
        <begin position="1"/>
        <end position="45"/>
    </location>
</feature>
<evidence type="ECO:0000313" key="5">
    <source>
        <dbReference type="Proteomes" id="UP000233551"/>
    </source>
</evidence>
<proteinExistence type="predicted"/>
<evidence type="ECO:0000259" key="3">
    <source>
        <dbReference type="Pfam" id="PF21467"/>
    </source>
</evidence>
<dbReference type="AlphaFoldDB" id="A0A2I0HYD0"/>
<organism evidence="4 5">
    <name type="scientific">Punica granatum</name>
    <name type="common">Pomegranate</name>
    <dbReference type="NCBI Taxonomy" id="22663"/>
    <lineage>
        <taxon>Eukaryota</taxon>
        <taxon>Viridiplantae</taxon>
        <taxon>Streptophyta</taxon>
        <taxon>Embryophyta</taxon>
        <taxon>Tracheophyta</taxon>
        <taxon>Spermatophyta</taxon>
        <taxon>Magnoliopsida</taxon>
        <taxon>eudicotyledons</taxon>
        <taxon>Gunneridae</taxon>
        <taxon>Pentapetalae</taxon>
        <taxon>rosids</taxon>
        <taxon>malvids</taxon>
        <taxon>Myrtales</taxon>
        <taxon>Lythraceae</taxon>
        <taxon>Punica</taxon>
    </lineage>
</organism>
<keyword evidence="1" id="KW-0378">Hydrolase</keyword>
<dbReference type="GO" id="GO:0005975">
    <property type="term" value="P:carbohydrate metabolic process"/>
    <property type="evidence" value="ECO:0007669"/>
    <property type="project" value="InterPro"/>
</dbReference>
<evidence type="ECO:0000256" key="1">
    <source>
        <dbReference type="ARBA" id="ARBA00022801"/>
    </source>
</evidence>
<dbReference type="EMBL" id="PGOL01004715">
    <property type="protein sequence ID" value="PKI36705.1"/>
    <property type="molecule type" value="Genomic_DNA"/>
</dbReference>
<dbReference type="Proteomes" id="UP000233551">
    <property type="component" value="Unassembled WGS sequence"/>
</dbReference>
<dbReference type="InterPro" id="IPR001944">
    <property type="entry name" value="Glycoside_Hdrlase_35"/>
</dbReference>
<dbReference type="PANTHER" id="PTHR23421">
    <property type="entry name" value="BETA-GALACTOSIDASE RELATED"/>
    <property type="match status" value="1"/>
</dbReference>
<protein>
    <recommendedName>
        <fullName evidence="3">Beta-galactosidase galactose-binding domain-containing protein</fullName>
    </recommendedName>
</protein>
<sequence length="131" mass="15127">MGKGQIWINGQSIRRCCEKKCLSNCGEASQRWYHVPRSWLNPTGNLLVFVYRGVGWGPERDFPCEERQRQRVCEDIYEWQPTLINYGMQASASPTPIVATGPQSRERIHDSEMRCEGVFYYINPHAGKFGL</sequence>
<keyword evidence="2" id="KW-0326">Glycosidase</keyword>
<name>A0A2I0HYD0_PUNGR</name>
<dbReference type="InterPro" id="IPR008979">
    <property type="entry name" value="Galactose-bd-like_sf"/>
</dbReference>